<comment type="similarity">
    <text evidence="1">Belongs to the short-chain dehydrogenases/reductases (SDR) family.</text>
</comment>
<evidence type="ECO:0000313" key="4">
    <source>
        <dbReference type="Proteomes" id="UP000019373"/>
    </source>
</evidence>
<dbReference type="InterPro" id="IPR036291">
    <property type="entry name" value="NAD(P)-bd_dom_sf"/>
</dbReference>
<dbReference type="SUPFAM" id="SSF51735">
    <property type="entry name" value="NAD(P)-binding Rossmann-fold domains"/>
    <property type="match status" value="1"/>
</dbReference>
<name>U1G146_ENDPU</name>
<accession>U1G146</accession>
<protein>
    <recommendedName>
        <fullName evidence="5">NAD(P)-binding protein</fullName>
    </recommendedName>
</protein>
<evidence type="ECO:0000313" key="3">
    <source>
        <dbReference type="EMBL" id="ERF70947.1"/>
    </source>
</evidence>
<dbReference type="PRINTS" id="PR00081">
    <property type="entry name" value="GDHRDH"/>
</dbReference>
<dbReference type="GO" id="GO:0016020">
    <property type="term" value="C:membrane"/>
    <property type="evidence" value="ECO:0007669"/>
    <property type="project" value="TreeGrafter"/>
</dbReference>
<dbReference type="OMA" id="WQSFETN"/>
<dbReference type="Proteomes" id="UP000019373">
    <property type="component" value="Unassembled WGS sequence"/>
</dbReference>
<dbReference type="CDD" id="cd05233">
    <property type="entry name" value="SDR_c"/>
    <property type="match status" value="1"/>
</dbReference>
<reference evidence="4" key="1">
    <citation type="journal article" date="2014" name="BMC Genomics">
        <title>Genome characteristics reveal the impact of lichenization on lichen-forming fungus Endocarpon pusillum Hedwig (Verrucariales, Ascomycota).</title>
        <authorList>
            <person name="Wang Y.-Y."/>
            <person name="Liu B."/>
            <person name="Zhang X.-Y."/>
            <person name="Zhou Q.-M."/>
            <person name="Zhang T."/>
            <person name="Li H."/>
            <person name="Yu Y.-F."/>
            <person name="Zhang X.-L."/>
            <person name="Hao X.-Y."/>
            <person name="Wang M."/>
            <person name="Wang L."/>
            <person name="Wei J.-C."/>
        </authorList>
    </citation>
    <scope>NUCLEOTIDE SEQUENCE [LARGE SCALE GENOMIC DNA]</scope>
    <source>
        <strain evidence="4">Z07020 / HMAS-L-300199</strain>
    </source>
</reference>
<dbReference type="Gene3D" id="3.40.50.720">
    <property type="entry name" value="NAD(P)-binding Rossmann-like Domain"/>
    <property type="match status" value="1"/>
</dbReference>
<dbReference type="InterPro" id="IPR002347">
    <property type="entry name" value="SDR_fam"/>
</dbReference>
<dbReference type="Pfam" id="PF00106">
    <property type="entry name" value="adh_short"/>
    <property type="match status" value="1"/>
</dbReference>
<dbReference type="EMBL" id="KE721277">
    <property type="protein sequence ID" value="ERF70947.1"/>
    <property type="molecule type" value="Genomic_DNA"/>
</dbReference>
<dbReference type="GeneID" id="19241625"/>
<dbReference type="AlphaFoldDB" id="U1G146"/>
<keyword evidence="4" id="KW-1185">Reference proteome</keyword>
<dbReference type="eggNOG" id="KOG1205">
    <property type="taxonomic scope" value="Eukaryota"/>
</dbReference>
<keyword evidence="2" id="KW-0560">Oxidoreductase</keyword>
<dbReference type="PANTHER" id="PTHR44196:SF1">
    <property type="entry name" value="DEHYDROGENASE_REDUCTASE SDR FAMILY MEMBER 7B"/>
    <property type="match status" value="1"/>
</dbReference>
<dbReference type="PANTHER" id="PTHR44196">
    <property type="entry name" value="DEHYDROGENASE/REDUCTASE SDR FAMILY MEMBER 7B"/>
    <property type="match status" value="1"/>
</dbReference>
<gene>
    <name evidence="3" type="ORF">EPUS_06732</name>
</gene>
<dbReference type="OrthoDB" id="1933717at2759"/>
<proteinExistence type="inferred from homology"/>
<dbReference type="HOGENOM" id="CLU_010194_8_2_1"/>
<evidence type="ECO:0000256" key="1">
    <source>
        <dbReference type="ARBA" id="ARBA00006484"/>
    </source>
</evidence>
<dbReference type="GO" id="GO:0016491">
    <property type="term" value="F:oxidoreductase activity"/>
    <property type="evidence" value="ECO:0007669"/>
    <property type="project" value="UniProtKB-KW"/>
</dbReference>
<evidence type="ECO:0008006" key="5">
    <source>
        <dbReference type="Google" id="ProtNLM"/>
    </source>
</evidence>
<dbReference type="RefSeq" id="XP_007803401.1">
    <property type="nucleotide sequence ID" value="XM_007805210.1"/>
</dbReference>
<evidence type="ECO:0000256" key="2">
    <source>
        <dbReference type="ARBA" id="ARBA00023002"/>
    </source>
</evidence>
<organism evidence="3 4">
    <name type="scientific">Endocarpon pusillum (strain Z07020 / HMAS-L-300199)</name>
    <name type="common">Lichen-forming fungus</name>
    <dbReference type="NCBI Taxonomy" id="1263415"/>
    <lineage>
        <taxon>Eukaryota</taxon>
        <taxon>Fungi</taxon>
        <taxon>Dikarya</taxon>
        <taxon>Ascomycota</taxon>
        <taxon>Pezizomycotina</taxon>
        <taxon>Eurotiomycetes</taxon>
        <taxon>Chaetothyriomycetidae</taxon>
        <taxon>Verrucariales</taxon>
        <taxon>Verrucariaceae</taxon>
        <taxon>Endocarpon</taxon>
    </lineage>
</organism>
<sequence>MKPVFPSPTKTWHNDVYPAIDPTLPKNSHAGQTVIITGAGSGIGRETAVAFAAAGTKHLVLIGRSESTLADTESLLPGNPKCSIFQADITDEAAMEKVAKTVGNWDVLILNAGYISTPSPVANARLDDYWKNYETNVKSIIIAAKAFFPTANAKRAVVLGNTAGAIALPTKQVVGLSGYLTSKLAQIKTLEFLAAENPKMFACSVHPGMIETDIFLKSGATPDMLPMDTVQLPAHFMVWLSTPHAQFLNGKFVWANWDVEELQSQAKEIESSDKMSVTFQGWPFANMG</sequence>